<feature type="compositionally biased region" description="Polar residues" evidence="2">
    <location>
        <begin position="221"/>
        <end position="244"/>
    </location>
</feature>
<comment type="caution">
    <text evidence="3">The sequence shown here is derived from an EMBL/GenBank/DDBJ whole genome shotgun (WGS) entry which is preliminary data.</text>
</comment>
<evidence type="ECO:0000256" key="1">
    <source>
        <dbReference type="ARBA" id="ARBA00006062"/>
    </source>
</evidence>
<feature type="compositionally biased region" description="Low complexity" evidence="2">
    <location>
        <begin position="159"/>
        <end position="171"/>
    </location>
</feature>
<feature type="compositionally biased region" description="Basic and acidic residues" evidence="2">
    <location>
        <begin position="109"/>
        <end position="134"/>
    </location>
</feature>
<feature type="compositionally biased region" description="Basic and acidic residues" evidence="2">
    <location>
        <begin position="59"/>
        <end position="75"/>
    </location>
</feature>
<evidence type="ECO:0000313" key="4">
    <source>
        <dbReference type="Proteomes" id="UP001329430"/>
    </source>
</evidence>
<evidence type="ECO:0008006" key="5">
    <source>
        <dbReference type="Google" id="ProtNLM"/>
    </source>
</evidence>
<accession>A0AAN7VP66</accession>
<dbReference type="PANTHER" id="PTHR16284">
    <property type="entry name" value="PROTEIN CDV3 HOMOLOG"/>
    <property type="match status" value="1"/>
</dbReference>
<evidence type="ECO:0000313" key="3">
    <source>
        <dbReference type="EMBL" id="KAK5648444.1"/>
    </source>
</evidence>
<dbReference type="PANTHER" id="PTHR16284:SF13">
    <property type="entry name" value="PROTEIN CDV3 HOMOLOG"/>
    <property type="match status" value="1"/>
</dbReference>
<proteinExistence type="inferred from homology"/>
<evidence type="ECO:0000256" key="2">
    <source>
        <dbReference type="SAM" id="MobiDB-lite"/>
    </source>
</evidence>
<dbReference type="GO" id="GO:0005737">
    <property type="term" value="C:cytoplasm"/>
    <property type="evidence" value="ECO:0007669"/>
    <property type="project" value="TreeGrafter"/>
</dbReference>
<comment type="similarity">
    <text evidence="1">Belongs to the CDV3 family.</text>
</comment>
<keyword evidence="4" id="KW-1185">Reference proteome</keyword>
<feature type="compositionally biased region" description="Low complexity" evidence="2">
    <location>
        <begin position="135"/>
        <end position="148"/>
    </location>
</feature>
<reference evidence="3 4" key="1">
    <citation type="journal article" date="2024" name="Insects">
        <title>An Improved Chromosome-Level Genome Assembly of the Firefly Pyrocoelia pectoralis.</title>
        <authorList>
            <person name="Fu X."/>
            <person name="Meyer-Rochow V.B."/>
            <person name="Ballantyne L."/>
            <person name="Zhu X."/>
        </authorList>
    </citation>
    <scope>NUCLEOTIDE SEQUENCE [LARGE SCALE GENOMIC DNA]</scope>
    <source>
        <strain evidence="3">XCY_ONT2</strain>
    </source>
</reference>
<dbReference type="Pfam" id="PF15359">
    <property type="entry name" value="CDV3"/>
    <property type="match status" value="1"/>
</dbReference>
<dbReference type="AlphaFoldDB" id="A0AAN7VP66"/>
<dbReference type="Proteomes" id="UP001329430">
    <property type="component" value="Chromosome 2"/>
</dbReference>
<dbReference type="InterPro" id="IPR026806">
    <property type="entry name" value="CDV3"/>
</dbReference>
<protein>
    <recommendedName>
        <fullName evidence="5">Protein CDV3 homolog</fullName>
    </recommendedName>
</protein>
<organism evidence="3 4">
    <name type="scientific">Pyrocoelia pectoralis</name>
    <dbReference type="NCBI Taxonomy" id="417401"/>
    <lineage>
        <taxon>Eukaryota</taxon>
        <taxon>Metazoa</taxon>
        <taxon>Ecdysozoa</taxon>
        <taxon>Arthropoda</taxon>
        <taxon>Hexapoda</taxon>
        <taxon>Insecta</taxon>
        <taxon>Pterygota</taxon>
        <taxon>Neoptera</taxon>
        <taxon>Endopterygota</taxon>
        <taxon>Coleoptera</taxon>
        <taxon>Polyphaga</taxon>
        <taxon>Elateriformia</taxon>
        <taxon>Elateroidea</taxon>
        <taxon>Lampyridae</taxon>
        <taxon>Lampyrinae</taxon>
        <taxon>Pyrocoelia</taxon>
    </lineage>
</organism>
<dbReference type="EMBL" id="JAVRBK010000002">
    <property type="protein sequence ID" value="KAK5648444.1"/>
    <property type="molecule type" value="Genomic_DNA"/>
</dbReference>
<name>A0AAN7VP66_9COLE</name>
<feature type="compositionally biased region" description="Basic and acidic residues" evidence="2">
    <location>
        <begin position="22"/>
        <end position="51"/>
    </location>
</feature>
<gene>
    <name evidence="3" type="ORF">RI129_003336</name>
</gene>
<feature type="compositionally biased region" description="Basic and acidic residues" evidence="2">
    <location>
        <begin position="194"/>
        <end position="203"/>
    </location>
</feature>
<feature type="region of interest" description="Disordered" evidence="2">
    <location>
        <begin position="1"/>
        <end position="244"/>
    </location>
</feature>
<sequence length="244" mass="27268">MTDLDDFFAKKDRKKSKGKKYATSEEVAKKLEDKDTIKKVDKPLKKDRIEGEEGGAPIHEQDEWREFEEEKKDYTGLKIGNLSINSPEGAPGSAENFLEQQQGDESGSEVDKKAGPWKKIDSETSEVATEKKTEPIISTPTTTASSTPNVYVPPVMRNSQQQQQQQLSSSRLRSKMAPDIHNKEYFPSLTGAKSDQRKNKNEGTFEVVAPSKASSHRQVEQSKFSNQGPKLSLGNRFNTLSNDS</sequence>
<feature type="compositionally biased region" description="Basic residues" evidence="2">
    <location>
        <begin position="11"/>
        <end position="20"/>
    </location>
</feature>